<proteinExistence type="predicted"/>
<dbReference type="Proteomes" id="UP000294194">
    <property type="component" value="Unassembled WGS sequence"/>
</dbReference>
<evidence type="ECO:0000313" key="1">
    <source>
        <dbReference type="EMBL" id="TBN57900.1"/>
    </source>
</evidence>
<gene>
    <name evidence="1" type="ORF">EYE40_11120</name>
</gene>
<evidence type="ECO:0000313" key="2">
    <source>
        <dbReference type="Proteomes" id="UP000294194"/>
    </source>
</evidence>
<dbReference type="RefSeq" id="WP_130982009.1">
    <property type="nucleotide sequence ID" value="NZ_SISG01000001.1"/>
</dbReference>
<sequence>MVTITEVPPRRRYQRPLWELRDDGGRLVGWVRQHVIRGSSSVFYKAIGVHPQTGEHVTLESSTDREERFACILSFLANPESVRGVHWHPRGPAVAGHE</sequence>
<accession>A0A4Q9GZQ1</accession>
<dbReference type="AlphaFoldDB" id="A0A4Q9GZQ1"/>
<reference evidence="2" key="1">
    <citation type="submission" date="2019-02" db="EMBL/GenBank/DDBJ databases">
        <title>Glaciihabitans arcticus sp. nov., a psychrotolerant bacterium isolated from polar soil.</title>
        <authorList>
            <person name="Dahal R.H."/>
        </authorList>
    </citation>
    <scope>NUCLEOTIDE SEQUENCE [LARGE SCALE GENOMIC DNA]</scope>
    <source>
        <strain evidence="2">RP-3-7</strain>
    </source>
</reference>
<organism evidence="1 2">
    <name type="scientific">Glaciihabitans arcticus</name>
    <dbReference type="NCBI Taxonomy" id="2668039"/>
    <lineage>
        <taxon>Bacteria</taxon>
        <taxon>Bacillati</taxon>
        <taxon>Actinomycetota</taxon>
        <taxon>Actinomycetes</taxon>
        <taxon>Micrococcales</taxon>
        <taxon>Microbacteriaceae</taxon>
        <taxon>Glaciihabitans</taxon>
    </lineage>
</organism>
<dbReference type="EMBL" id="SISG01000001">
    <property type="protein sequence ID" value="TBN57900.1"/>
    <property type="molecule type" value="Genomic_DNA"/>
</dbReference>
<name>A0A4Q9GZQ1_9MICO</name>
<keyword evidence="2" id="KW-1185">Reference proteome</keyword>
<protein>
    <submittedName>
        <fullName evidence="1">Uncharacterized protein</fullName>
    </submittedName>
</protein>
<comment type="caution">
    <text evidence="1">The sequence shown here is derived from an EMBL/GenBank/DDBJ whole genome shotgun (WGS) entry which is preliminary data.</text>
</comment>